<protein>
    <recommendedName>
        <fullName evidence="4">Yeast cell wall synthesis Kre9/Knh1-like N-terminal domain-containing protein</fullName>
    </recommendedName>
</protein>
<feature type="region of interest" description="Disordered" evidence="2">
    <location>
        <begin position="147"/>
        <end position="183"/>
    </location>
</feature>
<feature type="compositionally biased region" description="Gly residues" evidence="2">
    <location>
        <begin position="264"/>
        <end position="275"/>
    </location>
</feature>
<dbReference type="RefSeq" id="XP_066661507.1">
    <property type="nucleotide sequence ID" value="XM_066819319.1"/>
</dbReference>
<feature type="chain" id="PRO_5047484629" description="Yeast cell wall synthesis Kre9/Knh1-like N-terminal domain-containing protein" evidence="3">
    <location>
        <begin position="25"/>
        <end position="275"/>
    </location>
</feature>
<keyword evidence="6" id="KW-1185">Reference proteome</keyword>
<dbReference type="Pfam" id="PF10342">
    <property type="entry name" value="Kre9_KNH"/>
    <property type="match status" value="1"/>
</dbReference>
<feature type="compositionally biased region" description="Low complexity" evidence="2">
    <location>
        <begin position="204"/>
        <end position="223"/>
    </location>
</feature>
<feature type="signal peptide" evidence="3">
    <location>
        <begin position="1"/>
        <end position="24"/>
    </location>
</feature>
<dbReference type="GeneID" id="92052379"/>
<evidence type="ECO:0000256" key="3">
    <source>
        <dbReference type="SAM" id="SignalP"/>
    </source>
</evidence>
<evidence type="ECO:0000256" key="1">
    <source>
        <dbReference type="ARBA" id="ARBA00022729"/>
    </source>
</evidence>
<comment type="caution">
    <text evidence="5">The sequence shown here is derived from an EMBL/GenBank/DDBJ whole genome shotgun (WGS) entry which is preliminary data.</text>
</comment>
<feature type="compositionally biased region" description="Low complexity" evidence="2">
    <location>
        <begin position="174"/>
        <end position="183"/>
    </location>
</feature>
<sequence length="275" mass="29526">MRRHLHVVLLKIAVSLTAIRSGSAENANNTVELVHPVQGEVLSIDTQYRVEWLPLAASEITVSIRLLAKNGQATTVASKIDIRNGAYDWKINDTIKPQDGYCIYLKDERNDQRLNTWHPFRIDSANAVEQTTERITERTTSLSTLFSAASPESNGLPFSTLTSGQIVSSRDDQTSSSTSSSISAIVTPLRPSSYASLLYSAALTSSSPTSSTSPAQTPSSKPKPGAPSPSTHKPQLEDTGILELEADLAVPGSRRRRKARGVRARGGGKADGAEG</sequence>
<feature type="domain" description="Yeast cell wall synthesis Kre9/Knh1-like N-terminal" evidence="4">
    <location>
        <begin position="36"/>
        <end position="115"/>
    </location>
</feature>
<evidence type="ECO:0000313" key="5">
    <source>
        <dbReference type="EMBL" id="KAK8062908.1"/>
    </source>
</evidence>
<name>A0ABR1UVF9_9PEZI</name>
<reference evidence="5 6" key="1">
    <citation type="submission" date="2023-01" db="EMBL/GenBank/DDBJ databases">
        <title>Analysis of 21 Apiospora genomes using comparative genomics revels a genus with tremendous synthesis potential of carbohydrate active enzymes and secondary metabolites.</title>
        <authorList>
            <person name="Sorensen T."/>
        </authorList>
    </citation>
    <scope>NUCLEOTIDE SEQUENCE [LARGE SCALE GENOMIC DNA]</scope>
    <source>
        <strain evidence="5 6">CBS 114990</strain>
    </source>
</reference>
<dbReference type="InterPro" id="IPR018466">
    <property type="entry name" value="Kre9/Knh1-like_N"/>
</dbReference>
<proteinExistence type="predicted"/>
<accession>A0ABR1UVF9</accession>
<evidence type="ECO:0000256" key="2">
    <source>
        <dbReference type="SAM" id="MobiDB-lite"/>
    </source>
</evidence>
<organism evidence="5 6">
    <name type="scientific">Apiospora hydei</name>
    <dbReference type="NCBI Taxonomy" id="1337664"/>
    <lineage>
        <taxon>Eukaryota</taxon>
        <taxon>Fungi</taxon>
        <taxon>Dikarya</taxon>
        <taxon>Ascomycota</taxon>
        <taxon>Pezizomycotina</taxon>
        <taxon>Sordariomycetes</taxon>
        <taxon>Xylariomycetidae</taxon>
        <taxon>Amphisphaeriales</taxon>
        <taxon>Apiosporaceae</taxon>
        <taxon>Apiospora</taxon>
    </lineage>
</organism>
<keyword evidence="1 3" id="KW-0732">Signal</keyword>
<gene>
    <name evidence="5" type="ORF">PG997_015005</name>
</gene>
<evidence type="ECO:0000259" key="4">
    <source>
        <dbReference type="Pfam" id="PF10342"/>
    </source>
</evidence>
<feature type="compositionally biased region" description="Polar residues" evidence="2">
    <location>
        <begin position="151"/>
        <end position="167"/>
    </location>
</feature>
<feature type="compositionally biased region" description="Basic residues" evidence="2">
    <location>
        <begin position="253"/>
        <end position="263"/>
    </location>
</feature>
<dbReference type="Proteomes" id="UP001433268">
    <property type="component" value="Unassembled WGS sequence"/>
</dbReference>
<dbReference type="EMBL" id="JAQQWN010000010">
    <property type="protein sequence ID" value="KAK8062908.1"/>
    <property type="molecule type" value="Genomic_DNA"/>
</dbReference>
<feature type="region of interest" description="Disordered" evidence="2">
    <location>
        <begin position="204"/>
        <end position="275"/>
    </location>
</feature>
<evidence type="ECO:0000313" key="6">
    <source>
        <dbReference type="Proteomes" id="UP001433268"/>
    </source>
</evidence>